<dbReference type="Proteomes" id="UP000516412">
    <property type="component" value="Plasmid unnamed"/>
</dbReference>
<gene>
    <name evidence="1" type="ORF">H7A79_2794</name>
</gene>
<evidence type="ECO:0000313" key="2">
    <source>
        <dbReference type="Proteomes" id="UP000516412"/>
    </source>
</evidence>
<protein>
    <submittedName>
        <fullName evidence="1">Uncharacterized protein</fullName>
    </submittedName>
</protein>
<keyword evidence="2" id="KW-1185">Reference proteome</keyword>
<dbReference type="EMBL" id="CP060415">
    <property type="protein sequence ID" value="QNT60406.1"/>
    <property type="molecule type" value="Genomic_DNA"/>
</dbReference>
<organism evidence="1 2">
    <name type="scientific">Neisseria musculi</name>
    <dbReference type="NCBI Taxonomy" id="1815583"/>
    <lineage>
        <taxon>Bacteria</taxon>
        <taxon>Pseudomonadati</taxon>
        <taxon>Pseudomonadota</taxon>
        <taxon>Betaproteobacteria</taxon>
        <taxon>Neisseriales</taxon>
        <taxon>Neisseriaceae</taxon>
        <taxon>Neisseria</taxon>
    </lineage>
</organism>
<dbReference type="AlphaFoldDB" id="A0A7H1MFJ1"/>
<proteinExistence type="predicted"/>
<geneLocation type="plasmid" evidence="1 2">
    <name>unnamed</name>
</geneLocation>
<reference evidence="1" key="1">
    <citation type="submission" date="2020-09" db="EMBL/GenBank/DDBJ databases">
        <title>Complete Genome Sequence of mouse commensal type strain Neisseria musculi.</title>
        <authorList>
            <person name="Thapa E."/>
            <person name="Aluvathingal J."/>
            <person name="Nadendla S."/>
            <person name="Mehta A."/>
            <person name="Tettelin H."/>
            <person name="Weyand N.J."/>
        </authorList>
    </citation>
    <scope>NUCLEOTIDE SEQUENCE [LARGE SCALE GENOMIC DNA]</scope>
    <source>
        <strain evidence="1">NW831</strain>
    </source>
</reference>
<dbReference type="RefSeq" id="WP_187001769.1">
    <property type="nucleotide sequence ID" value="NZ_CP060415.1"/>
</dbReference>
<name>A0A7H1MFJ1_9NEIS</name>
<sequence>MAQQTADIKFLISGIIDGIWGKGIIANNTPENINDDVINVVNDVVERIKTCSKKMVRVDMTYNLLYSAPGTIWEVLAGLVADMAANGIKDPNNNVLATYFGWFDALRGNRQYRTCIVSAALYNRSRLEMAFLGI</sequence>
<evidence type="ECO:0000313" key="1">
    <source>
        <dbReference type="EMBL" id="QNT60406.1"/>
    </source>
</evidence>
<keyword evidence="1" id="KW-0614">Plasmid</keyword>
<dbReference type="KEGG" id="nmus:H7A79_2794"/>
<accession>A0A7H1MFJ1</accession>